<dbReference type="SUPFAM" id="SSF51735">
    <property type="entry name" value="NAD(P)-binding Rossmann-fold domains"/>
    <property type="match status" value="1"/>
</dbReference>
<dbReference type="InterPro" id="IPR002347">
    <property type="entry name" value="SDR_fam"/>
</dbReference>
<name>A0AAV9MVQ2_9EURO</name>
<evidence type="ECO:0000313" key="3">
    <source>
        <dbReference type="Proteomes" id="UP001358417"/>
    </source>
</evidence>
<dbReference type="Gene3D" id="3.40.50.720">
    <property type="entry name" value="NAD(P)-binding Rossmann-like Domain"/>
    <property type="match status" value="1"/>
</dbReference>
<dbReference type="AlphaFoldDB" id="A0AAV9MVQ2"/>
<evidence type="ECO:0000256" key="1">
    <source>
        <dbReference type="ARBA" id="ARBA00023002"/>
    </source>
</evidence>
<accession>A0AAV9MVQ2</accession>
<keyword evidence="1" id="KW-0560">Oxidoreductase</keyword>
<dbReference type="PRINTS" id="PR00081">
    <property type="entry name" value="GDHRDH"/>
</dbReference>
<keyword evidence="3" id="KW-1185">Reference proteome</keyword>
<dbReference type="GO" id="GO:0016491">
    <property type="term" value="F:oxidoreductase activity"/>
    <property type="evidence" value="ECO:0007669"/>
    <property type="project" value="UniProtKB-KW"/>
</dbReference>
<gene>
    <name evidence="2" type="ORF">LTR84_008979</name>
</gene>
<dbReference type="Pfam" id="PF00106">
    <property type="entry name" value="adh_short"/>
    <property type="match status" value="1"/>
</dbReference>
<evidence type="ECO:0008006" key="4">
    <source>
        <dbReference type="Google" id="ProtNLM"/>
    </source>
</evidence>
<comment type="caution">
    <text evidence="2">The sequence shown here is derived from an EMBL/GenBank/DDBJ whole genome shotgun (WGS) entry which is preliminary data.</text>
</comment>
<dbReference type="EMBL" id="JAVRRD010000035">
    <property type="protein sequence ID" value="KAK5045610.1"/>
    <property type="molecule type" value="Genomic_DNA"/>
</dbReference>
<protein>
    <recommendedName>
        <fullName evidence="4">NAD(P)-binding protein</fullName>
    </recommendedName>
</protein>
<reference evidence="2 3" key="1">
    <citation type="submission" date="2023-08" db="EMBL/GenBank/DDBJ databases">
        <title>Black Yeasts Isolated from many extreme environments.</title>
        <authorList>
            <person name="Coleine C."/>
            <person name="Stajich J.E."/>
            <person name="Selbmann L."/>
        </authorList>
    </citation>
    <scope>NUCLEOTIDE SEQUENCE [LARGE SCALE GENOMIC DNA]</scope>
    <source>
        <strain evidence="2 3">CCFEE 5792</strain>
    </source>
</reference>
<sequence>MSFFKLRHEKANPPKPVTQSFEGRTILVTGATSGIGLEAAKKLAVLHADKVIITARNEQKAQAARKEIETFVRAQSSIQAKDLSAQIVTRTLEMDSFAAVKTFVQELQKDFPRLDGAILNAGAIYTEWNQSEDGWESTLQVNTMSTFLLGVLLVPLLLAGADSSKGGYKPHLTFVSSALAFMVDANKEKAWAKDDNPLEWVNAQKNLPPGQMSAQTKYSRSKMVLEYAIRQLAASPALRDADGHPRVIIDSTCPGMTKSDLGRQFDSFLFRIVKWIMFSLLARETEQGANILVSALIQGEEVHGQMWRDDKINQPAGLYATAEGKTMGVKMWKDIRQIILKADPSTKPFLPEN</sequence>
<proteinExistence type="predicted"/>
<dbReference type="GeneID" id="89977140"/>
<dbReference type="Proteomes" id="UP001358417">
    <property type="component" value="Unassembled WGS sequence"/>
</dbReference>
<evidence type="ECO:0000313" key="2">
    <source>
        <dbReference type="EMBL" id="KAK5045610.1"/>
    </source>
</evidence>
<organism evidence="2 3">
    <name type="scientific">Exophiala bonariae</name>
    <dbReference type="NCBI Taxonomy" id="1690606"/>
    <lineage>
        <taxon>Eukaryota</taxon>
        <taxon>Fungi</taxon>
        <taxon>Dikarya</taxon>
        <taxon>Ascomycota</taxon>
        <taxon>Pezizomycotina</taxon>
        <taxon>Eurotiomycetes</taxon>
        <taxon>Chaetothyriomycetidae</taxon>
        <taxon>Chaetothyriales</taxon>
        <taxon>Herpotrichiellaceae</taxon>
        <taxon>Exophiala</taxon>
    </lineage>
</organism>
<dbReference type="PANTHER" id="PTHR43157">
    <property type="entry name" value="PHOSPHATIDYLINOSITOL-GLYCAN BIOSYNTHESIS CLASS F PROTEIN-RELATED"/>
    <property type="match status" value="1"/>
</dbReference>
<dbReference type="PANTHER" id="PTHR43157:SF22">
    <property type="entry name" value="SHORT-CHAIN DEHYDROGENASE_REDUCTASE PHMF"/>
    <property type="match status" value="1"/>
</dbReference>
<dbReference type="RefSeq" id="XP_064701228.1">
    <property type="nucleotide sequence ID" value="XM_064852521.1"/>
</dbReference>
<dbReference type="InterPro" id="IPR036291">
    <property type="entry name" value="NAD(P)-bd_dom_sf"/>
</dbReference>